<evidence type="ECO:0000313" key="1">
    <source>
        <dbReference type="EMBL" id="SLM28548.1"/>
    </source>
</evidence>
<organism evidence="1 2">
    <name type="scientific">Desulfamplus magnetovallimortis</name>
    <dbReference type="NCBI Taxonomy" id="1246637"/>
    <lineage>
        <taxon>Bacteria</taxon>
        <taxon>Pseudomonadati</taxon>
        <taxon>Thermodesulfobacteriota</taxon>
        <taxon>Desulfobacteria</taxon>
        <taxon>Desulfobacterales</taxon>
        <taxon>Desulfobacteraceae</taxon>
        <taxon>Desulfamplus</taxon>
    </lineage>
</organism>
<protein>
    <submittedName>
        <fullName evidence="1">Uncharacterized protein</fullName>
    </submittedName>
</protein>
<dbReference type="EMBL" id="FWEV01000045">
    <property type="protein sequence ID" value="SLM28548.1"/>
    <property type="molecule type" value="Genomic_DNA"/>
</dbReference>
<dbReference type="AlphaFoldDB" id="A0A1W1H848"/>
<dbReference type="STRING" id="1246637.MTBBW1_1390008"/>
<keyword evidence="2" id="KW-1185">Reference proteome</keyword>
<reference evidence="1 2" key="1">
    <citation type="submission" date="2017-03" db="EMBL/GenBank/DDBJ databases">
        <authorList>
            <person name="Afonso C.L."/>
            <person name="Miller P.J."/>
            <person name="Scott M.A."/>
            <person name="Spackman E."/>
            <person name="Goraichik I."/>
            <person name="Dimitrov K.M."/>
            <person name="Suarez D.L."/>
            <person name="Swayne D.E."/>
        </authorList>
    </citation>
    <scope>NUCLEOTIDE SEQUENCE [LARGE SCALE GENOMIC DNA]</scope>
    <source>
        <strain evidence="1">PRJEB14757</strain>
    </source>
</reference>
<dbReference type="RefSeq" id="WP_281255650.1">
    <property type="nucleotide sequence ID" value="NZ_LT828549.1"/>
</dbReference>
<accession>A0A1W1H848</accession>
<evidence type="ECO:0000313" key="2">
    <source>
        <dbReference type="Proteomes" id="UP000191931"/>
    </source>
</evidence>
<gene>
    <name evidence="1" type="ORF">MTBBW1_1390008</name>
</gene>
<name>A0A1W1H848_9BACT</name>
<sequence length="43" mass="5084">MMTLYRETAYLAKSQIYSERLDRAVKDIRAGKYEAHGLIYEND</sequence>
<dbReference type="Proteomes" id="UP000191931">
    <property type="component" value="Unassembled WGS sequence"/>
</dbReference>
<proteinExistence type="predicted"/>